<evidence type="ECO:0000256" key="9">
    <source>
        <dbReference type="ARBA" id="ARBA00023201"/>
    </source>
</evidence>
<evidence type="ECO:0000256" key="7">
    <source>
        <dbReference type="ARBA" id="ARBA00023065"/>
    </source>
</evidence>
<keyword evidence="2 11" id="KW-0813">Transport</keyword>
<keyword evidence="4 11" id="KW-0812">Transmembrane</keyword>
<keyword evidence="8" id="KW-0472">Membrane</keyword>
<evidence type="ECO:0000256" key="10">
    <source>
        <dbReference type="ARBA" id="ARBA00023303"/>
    </source>
</evidence>
<dbReference type="Proteomes" id="UP001208570">
    <property type="component" value="Unassembled WGS sequence"/>
</dbReference>
<protein>
    <submittedName>
        <fullName evidence="13">Uncharacterized protein</fullName>
    </submittedName>
</protein>
<reference evidence="13" key="1">
    <citation type="journal article" date="2023" name="Mol. Biol. Evol.">
        <title>Third-Generation Sequencing Reveals the Adaptive Role of the Epigenome in Three Deep-Sea Polychaetes.</title>
        <authorList>
            <person name="Perez M."/>
            <person name="Aroh O."/>
            <person name="Sun Y."/>
            <person name="Lan Y."/>
            <person name="Juniper S.K."/>
            <person name="Young C.R."/>
            <person name="Angers B."/>
            <person name="Qian P.Y."/>
        </authorList>
    </citation>
    <scope>NUCLEOTIDE SEQUENCE</scope>
    <source>
        <strain evidence="13">P08H-3</strain>
    </source>
</reference>
<evidence type="ECO:0000256" key="3">
    <source>
        <dbReference type="ARBA" id="ARBA00022461"/>
    </source>
</evidence>
<evidence type="ECO:0000256" key="4">
    <source>
        <dbReference type="ARBA" id="ARBA00022692"/>
    </source>
</evidence>
<evidence type="ECO:0000256" key="12">
    <source>
        <dbReference type="SAM" id="MobiDB-lite"/>
    </source>
</evidence>
<accession>A0AAD9J6D0</accession>
<dbReference type="GO" id="GO:0005886">
    <property type="term" value="C:plasma membrane"/>
    <property type="evidence" value="ECO:0007669"/>
    <property type="project" value="TreeGrafter"/>
</dbReference>
<evidence type="ECO:0000313" key="14">
    <source>
        <dbReference type="Proteomes" id="UP001208570"/>
    </source>
</evidence>
<comment type="subcellular location">
    <subcellularLocation>
        <location evidence="1">Membrane</location>
        <topology evidence="1">Multi-pass membrane protein</topology>
    </subcellularLocation>
</comment>
<evidence type="ECO:0000256" key="5">
    <source>
        <dbReference type="ARBA" id="ARBA00022989"/>
    </source>
</evidence>
<proteinExistence type="inferred from homology"/>
<organism evidence="13 14">
    <name type="scientific">Paralvinella palmiformis</name>
    <dbReference type="NCBI Taxonomy" id="53620"/>
    <lineage>
        <taxon>Eukaryota</taxon>
        <taxon>Metazoa</taxon>
        <taxon>Spiralia</taxon>
        <taxon>Lophotrochozoa</taxon>
        <taxon>Annelida</taxon>
        <taxon>Polychaeta</taxon>
        <taxon>Sedentaria</taxon>
        <taxon>Canalipalpata</taxon>
        <taxon>Terebellida</taxon>
        <taxon>Terebelliformia</taxon>
        <taxon>Alvinellidae</taxon>
        <taxon>Paralvinella</taxon>
    </lineage>
</organism>
<comment type="similarity">
    <text evidence="11">Belongs to the amiloride-sensitive sodium channel (TC 1.A.6) family.</text>
</comment>
<evidence type="ECO:0000313" key="13">
    <source>
        <dbReference type="EMBL" id="KAK2147304.1"/>
    </source>
</evidence>
<gene>
    <name evidence="13" type="ORF">LSH36_561g03084</name>
</gene>
<dbReference type="AlphaFoldDB" id="A0AAD9J6D0"/>
<evidence type="ECO:0000256" key="8">
    <source>
        <dbReference type="ARBA" id="ARBA00023136"/>
    </source>
</evidence>
<keyword evidence="14" id="KW-1185">Reference proteome</keyword>
<dbReference type="Gene3D" id="1.10.287.770">
    <property type="entry name" value="YojJ-like"/>
    <property type="match status" value="1"/>
</dbReference>
<dbReference type="GO" id="GO:0015280">
    <property type="term" value="F:ligand-gated sodium channel activity"/>
    <property type="evidence" value="ECO:0007669"/>
    <property type="project" value="TreeGrafter"/>
</dbReference>
<dbReference type="InterPro" id="IPR020903">
    <property type="entry name" value="ENaC_CS"/>
</dbReference>
<name>A0AAD9J6D0_9ANNE</name>
<keyword evidence="5" id="KW-1133">Transmembrane helix</keyword>
<sequence length="416" mass="46879">MEDCRFIPLNFRDPDYVHDIVCRECIDHEDFCSDTEKRTIKVRDGEDGIASVWRTLYYYLDRPDASLDDHHTNVSVATIWQGLKTRTTAHGIPQLTCARDYTVQPISNSSSTSATGSRGTRSLTDRPPIPMFQTSRCCTCCISPRLISGWSGTCDACDGNQNGSSLSEYSSLGQYDRDAVRPVDVKRRSVESTISVNGNLAQHDFELLRNPVHGNCYVFNSGWNRNVTLRKSTKIGRRYGLHVILNVRQRDYIIGSEDTAAIRLVVHPQKQMPFPEDEGFNISPGFSTSIGIKQIQIRRQTPPFGHCFDPDENHQDINVYQEMKPVSYSFSACKKTCYQRHVINQCQCADPYLPRSGRALSRHPVPIGSYLSNIGGVLGLWVGFSAMTLMEFVEFCIDVIVFTTVKCFKACHCKGN</sequence>
<feature type="region of interest" description="Disordered" evidence="12">
    <location>
        <begin position="107"/>
        <end position="126"/>
    </location>
</feature>
<dbReference type="PANTHER" id="PTHR11690">
    <property type="entry name" value="AMILORIDE-SENSITIVE SODIUM CHANNEL-RELATED"/>
    <property type="match status" value="1"/>
</dbReference>
<dbReference type="Gene3D" id="2.60.470.10">
    <property type="entry name" value="Acid-sensing ion channels like domains"/>
    <property type="match status" value="1"/>
</dbReference>
<evidence type="ECO:0000256" key="1">
    <source>
        <dbReference type="ARBA" id="ARBA00004141"/>
    </source>
</evidence>
<keyword evidence="3 11" id="KW-0894">Sodium channel</keyword>
<dbReference type="InterPro" id="IPR001873">
    <property type="entry name" value="ENaC"/>
</dbReference>
<evidence type="ECO:0000256" key="2">
    <source>
        <dbReference type="ARBA" id="ARBA00022448"/>
    </source>
</evidence>
<keyword evidence="9 11" id="KW-0739">Sodium transport</keyword>
<keyword evidence="10 11" id="KW-0407">Ion channel</keyword>
<dbReference type="Pfam" id="PF00858">
    <property type="entry name" value="ASC"/>
    <property type="match status" value="2"/>
</dbReference>
<comment type="caution">
    <text evidence="13">The sequence shown here is derived from an EMBL/GenBank/DDBJ whole genome shotgun (WGS) entry which is preliminary data.</text>
</comment>
<dbReference type="EMBL" id="JAODUP010000561">
    <property type="protein sequence ID" value="KAK2147304.1"/>
    <property type="molecule type" value="Genomic_DNA"/>
</dbReference>
<feature type="compositionally biased region" description="Low complexity" evidence="12">
    <location>
        <begin position="107"/>
        <end position="122"/>
    </location>
</feature>
<dbReference type="PRINTS" id="PR01078">
    <property type="entry name" value="AMINACHANNEL"/>
</dbReference>
<dbReference type="PROSITE" id="PS01206">
    <property type="entry name" value="ASC"/>
    <property type="match status" value="1"/>
</dbReference>
<keyword evidence="6" id="KW-0915">Sodium</keyword>
<dbReference type="PANTHER" id="PTHR11690:SF248">
    <property type="entry name" value="PICKPOCKET 17, ISOFORM A"/>
    <property type="match status" value="1"/>
</dbReference>
<evidence type="ECO:0000256" key="6">
    <source>
        <dbReference type="ARBA" id="ARBA00023053"/>
    </source>
</evidence>
<evidence type="ECO:0000256" key="11">
    <source>
        <dbReference type="RuleBase" id="RU000679"/>
    </source>
</evidence>
<keyword evidence="7 11" id="KW-0406">Ion transport</keyword>